<dbReference type="Pfam" id="PF00528">
    <property type="entry name" value="BPD_transp_1"/>
    <property type="match status" value="1"/>
</dbReference>
<proteinExistence type="inferred from homology"/>
<dbReference type="EMBL" id="BAAALS010000004">
    <property type="protein sequence ID" value="GAA1742869.1"/>
    <property type="molecule type" value="Genomic_DNA"/>
</dbReference>
<sequence>MATIMAARPTDTPEKRANKKRRRHLPTIYFWLLLPAAAVVAVFTLWPILRTLFLSFHELRASGEATWTGLDNYTRMIDDGDFWQAARVTVVFLVCGVLVQLVLAWTLALLLENRVARLNTVLRTVFAIPMMLSPVVIGICWRALLNPQYGWVNWLLGTKDAVWTGDPDRALWVLIAVDAWQWTPFLFLMITAGLVGIPDEIIEAARLDGAGALQVFMRIKLPLMLPVMLVGILLRAVDSTKVFELPFNLTSGGPGNATTTVAIFMYRRAFAEWDQGYASSLAVTIIAALVLFAFAFIRLLRSVEKAVS</sequence>
<comment type="subcellular location">
    <subcellularLocation>
        <location evidence="1 7">Cell membrane</location>
        <topology evidence="1 7">Multi-pass membrane protein</topology>
    </subcellularLocation>
</comment>
<comment type="similarity">
    <text evidence="7">Belongs to the binding-protein-dependent transport system permease family.</text>
</comment>
<keyword evidence="5 7" id="KW-1133">Transmembrane helix</keyword>
<name>A0ABP4VZF2_9ACTN</name>
<evidence type="ECO:0000256" key="3">
    <source>
        <dbReference type="ARBA" id="ARBA00022475"/>
    </source>
</evidence>
<evidence type="ECO:0000256" key="2">
    <source>
        <dbReference type="ARBA" id="ARBA00022448"/>
    </source>
</evidence>
<keyword evidence="3" id="KW-1003">Cell membrane</keyword>
<feature type="transmembrane region" description="Helical" evidence="7">
    <location>
        <begin position="179"/>
        <end position="198"/>
    </location>
</feature>
<dbReference type="InterPro" id="IPR035906">
    <property type="entry name" value="MetI-like_sf"/>
</dbReference>
<evidence type="ECO:0000256" key="7">
    <source>
        <dbReference type="RuleBase" id="RU363032"/>
    </source>
</evidence>
<gene>
    <name evidence="9" type="ORF">GCM10009681_12160</name>
</gene>
<feature type="transmembrane region" description="Helical" evidence="7">
    <location>
        <begin position="28"/>
        <end position="49"/>
    </location>
</feature>
<keyword evidence="2 7" id="KW-0813">Transport</keyword>
<keyword evidence="6 7" id="KW-0472">Membrane</keyword>
<dbReference type="Proteomes" id="UP001500655">
    <property type="component" value="Unassembled WGS sequence"/>
</dbReference>
<accession>A0ABP4VZF2</accession>
<feature type="transmembrane region" description="Helical" evidence="7">
    <location>
        <begin position="122"/>
        <end position="144"/>
    </location>
</feature>
<keyword evidence="10" id="KW-1185">Reference proteome</keyword>
<evidence type="ECO:0000256" key="5">
    <source>
        <dbReference type="ARBA" id="ARBA00022989"/>
    </source>
</evidence>
<dbReference type="CDD" id="cd06261">
    <property type="entry name" value="TM_PBP2"/>
    <property type="match status" value="1"/>
</dbReference>
<evidence type="ECO:0000259" key="8">
    <source>
        <dbReference type="PROSITE" id="PS50928"/>
    </source>
</evidence>
<comment type="caution">
    <text evidence="9">The sequence shown here is derived from an EMBL/GenBank/DDBJ whole genome shotgun (WGS) entry which is preliminary data.</text>
</comment>
<dbReference type="PANTHER" id="PTHR43005:SF1">
    <property type="entry name" value="SPERMIDINE_PUTRESCINE TRANSPORT SYSTEM PERMEASE PROTEIN"/>
    <property type="match status" value="1"/>
</dbReference>
<dbReference type="Gene3D" id="1.10.3720.10">
    <property type="entry name" value="MetI-like"/>
    <property type="match status" value="1"/>
</dbReference>
<protein>
    <submittedName>
        <fullName evidence="9">Sugar ABC transporter permease</fullName>
    </submittedName>
</protein>
<dbReference type="RefSeq" id="WP_344077743.1">
    <property type="nucleotide sequence ID" value="NZ_BAAALS010000004.1"/>
</dbReference>
<feature type="transmembrane region" description="Helical" evidence="7">
    <location>
        <begin position="219"/>
        <end position="237"/>
    </location>
</feature>
<dbReference type="PROSITE" id="PS50928">
    <property type="entry name" value="ABC_TM1"/>
    <property type="match status" value="1"/>
</dbReference>
<feature type="domain" description="ABC transmembrane type-1" evidence="8">
    <location>
        <begin position="86"/>
        <end position="298"/>
    </location>
</feature>
<organism evidence="9 10">
    <name type="scientific">Luedemannella helvata</name>
    <dbReference type="NCBI Taxonomy" id="349315"/>
    <lineage>
        <taxon>Bacteria</taxon>
        <taxon>Bacillati</taxon>
        <taxon>Actinomycetota</taxon>
        <taxon>Actinomycetes</taxon>
        <taxon>Micromonosporales</taxon>
        <taxon>Micromonosporaceae</taxon>
        <taxon>Luedemannella</taxon>
    </lineage>
</organism>
<dbReference type="SUPFAM" id="SSF161098">
    <property type="entry name" value="MetI-like"/>
    <property type="match status" value="1"/>
</dbReference>
<evidence type="ECO:0000313" key="10">
    <source>
        <dbReference type="Proteomes" id="UP001500655"/>
    </source>
</evidence>
<reference evidence="10" key="1">
    <citation type="journal article" date="2019" name="Int. J. Syst. Evol. Microbiol.">
        <title>The Global Catalogue of Microorganisms (GCM) 10K type strain sequencing project: providing services to taxonomists for standard genome sequencing and annotation.</title>
        <authorList>
            <consortium name="The Broad Institute Genomics Platform"/>
            <consortium name="The Broad Institute Genome Sequencing Center for Infectious Disease"/>
            <person name="Wu L."/>
            <person name="Ma J."/>
        </authorList>
    </citation>
    <scope>NUCLEOTIDE SEQUENCE [LARGE SCALE GENOMIC DNA]</scope>
    <source>
        <strain evidence="10">JCM 13249</strain>
    </source>
</reference>
<evidence type="ECO:0000256" key="6">
    <source>
        <dbReference type="ARBA" id="ARBA00023136"/>
    </source>
</evidence>
<feature type="transmembrane region" description="Helical" evidence="7">
    <location>
        <begin position="277"/>
        <end position="300"/>
    </location>
</feature>
<keyword evidence="4 7" id="KW-0812">Transmembrane</keyword>
<feature type="transmembrane region" description="Helical" evidence="7">
    <location>
        <begin position="85"/>
        <end position="110"/>
    </location>
</feature>
<dbReference type="PANTHER" id="PTHR43005">
    <property type="entry name" value="BLR7065 PROTEIN"/>
    <property type="match status" value="1"/>
</dbReference>
<evidence type="ECO:0000313" key="9">
    <source>
        <dbReference type="EMBL" id="GAA1742869.1"/>
    </source>
</evidence>
<evidence type="ECO:0000256" key="1">
    <source>
        <dbReference type="ARBA" id="ARBA00004651"/>
    </source>
</evidence>
<evidence type="ECO:0000256" key="4">
    <source>
        <dbReference type="ARBA" id="ARBA00022692"/>
    </source>
</evidence>
<dbReference type="InterPro" id="IPR000515">
    <property type="entry name" value="MetI-like"/>
</dbReference>